<dbReference type="InterPro" id="IPR014306">
    <property type="entry name" value="Hydroxyisourate_hydrolase"/>
</dbReference>
<comment type="function">
    <text evidence="1">Catalyzes the hydrolysis of 5-hydroxyisourate (HIU) to 2-oxo-4-hydroxy-4-carboxy-5-ureidoimidazoline (OHCU).</text>
</comment>
<comment type="subunit">
    <text evidence="3 4">Homotetramer.</text>
</comment>
<dbReference type="NCBIfam" id="TIGR02962">
    <property type="entry name" value="hdxy_isourate"/>
    <property type="match status" value="1"/>
</dbReference>
<accession>A0ABS6JKJ9</accession>
<evidence type="ECO:0000259" key="5">
    <source>
        <dbReference type="Pfam" id="PF00576"/>
    </source>
</evidence>
<proteinExistence type="inferred from homology"/>
<dbReference type="InterPro" id="IPR023416">
    <property type="entry name" value="Transthyretin/HIU_hydrolase_d"/>
</dbReference>
<dbReference type="InterPro" id="IPR023419">
    <property type="entry name" value="Transthyretin_CS"/>
</dbReference>
<name>A0ABS6JKJ9_9BACI</name>
<dbReference type="CDD" id="cd05822">
    <property type="entry name" value="TLP_HIUase"/>
    <property type="match status" value="1"/>
</dbReference>
<evidence type="ECO:0000256" key="1">
    <source>
        <dbReference type="ARBA" id="ARBA00002704"/>
    </source>
</evidence>
<dbReference type="EMBL" id="JAHQCS010000154">
    <property type="protein sequence ID" value="MBU9713910.1"/>
    <property type="molecule type" value="Genomic_DNA"/>
</dbReference>
<dbReference type="PANTHER" id="PTHR10395">
    <property type="entry name" value="URICASE AND TRANSTHYRETIN-RELATED"/>
    <property type="match status" value="1"/>
</dbReference>
<comment type="similarity">
    <text evidence="2 4">Belongs to the transthyretin family. 5-hydroxyisourate hydrolase subfamily.</text>
</comment>
<dbReference type="PROSITE" id="PS00769">
    <property type="entry name" value="TRANSTHYRETIN_2"/>
    <property type="match status" value="1"/>
</dbReference>
<dbReference type="PANTHER" id="PTHR10395:SF7">
    <property type="entry name" value="5-HYDROXYISOURATE HYDROLASE"/>
    <property type="match status" value="1"/>
</dbReference>
<gene>
    <name evidence="6" type="primary">uraH</name>
    <name evidence="6" type="ORF">KS419_19445</name>
</gene>
<feature type="domain" description="Transthyretin/hydroxyisourate hydrolase" evidence="5">
    <location>
        <begin position="10"/>
        <end position="124"/>
    </location>
</feature>
<keyword evidence="4 6" id="KW-0378">Hydrolase</keyword>
<evidence type="ECO:0000256" key="3">
    <source>
        <dbReference type="ARBA" id="ARBA00011881"/>
    </source>
</evidence>
<sequence>MGEIIGGGRLTTHVLDTSIGRPAENMVIELWKYRSISQTHVKVLECETNKDGRVDHPLLDGEKMKIGQYELLFHVADYFESRGVLQDELPFLNVVPVRFTISDRSAHYHVPLLIAPGGYSTYRGS</sequence>
<dbReference type="PROSITE" id="PS00768">
    <property type="entry name" value="TRANSTHYRETIN_1"/>
    <property type="match status" value="1"/>
</dbReference>
<dbReference type="InterPro" id="IPR023418">
    <property type="entry name" value="Thyroxine_BS"/>
</dbReference>
<dbReference type="Proteomes" id="UP000784880">
    <property type="component" value="Unassembled WGS sequence"/>
</dbReference>
<dbReference type="RefSeq" id="WP_217068126.1">
    <property type="nucleotide sequence ID" value="NZ_JAHQCS010000154.1"/>
</dbReference>
<evidence type="ECO:0000256" key="2">
    <source>
        <dbReference type="ARBA" id="ARBA00009850"/>
    </source>
</evidence>
<organism evidence="6 7">
    <name type="scientific">Evansella tamaricis</name>
    <dbReference type="NCBI Taxonomy" id="2069301"/>
    <lineage>
        <taxon>Bacteria</taxon>
        <taxon>Bacillati</taxon>
        <taxon>Bacillota</taxon>
        <taxon>Bacilli</taxon>
        <taxon>Bacillales</taxon>
        <taxon>Bacillaceae</taxon>
        <taxon>Evansella</taxon>
    </lineage>
</organism>
<evidence type="ECO:0000256" key="4">
    <source>
        <dbReference type="RuleBase" id="RU361270"/>
    </source>
</evidence>
<protein>
    <recommendedName>
        <fullName evidence="4">5-hydroxyisourate hydrolase</fullName>
        <shortName evidence="4">HIU hydrolase</shortName>
        <shortName evidence="4">HIUHase</shortName>
        <ecNumber evidence="4">3.5.2.17</ecNumber>
    </recommendedName>
</protein>
<keyword evidence="7" id="KW-1185">Reference proteome</keyword>
<evidence type="ECO:0000313" key="6">
    <source>
        <dbReference type="EMBL" id="MBU9713910.1"/>
    </source>
</evidence>
<evidence type="ECO:0000313" key="7">
    <source>
        <dbReference type="Proteomes" id="UP000784880"/>
    </source>
</evidence>
<dbReference type="Pfam" id="PF00576">
    <property type="entry name" value="Transthyretin"/>
    <property type="match status" value="1"/>
</dbReference>
<reference evidence="6 7" key="1">
    <citation type="submission" date="2021-06" db="EMBL/GenBank/DDBJ databases">
        <title>Bacillus sp. RD4P76, an endophyte from a halophyte.</title>
        <authorList>
            <person name="Sun J.-Q."/>
        </authorList>
    </citation>
    <scope>NUCLEOTIDE SEQUENCE [LARGE SCALE GENOMIC DNA]</scope>
    <source>
        <strain evidence="6 7">CGMCC 1.15917</strain>
    </source>
</reference>
<keyword evidence="4" id="KW-0659">Purine metabolism</keyword>
<dbReference type="EC" id="3.5.2.17" evidence="4"/>
<dbReference type="GO" id="GO:0033971">
    <property type="term" value="F:hydroxyisourate hydrolase activity"/>
    <property type="evidence" value="ECO:0007669"/>
    <property type="project" value="UniProtKB-EC"/>
</dbReference>
<comment type="catalytic activity">
    <reaction evidence="4">
        <text>5-hydroxyisourate + H2O = 5-hydroxy-2-oxo-4-ureido-2,5-dihydro-1H-imidazole-5-carboxylate + H(+)</text>
        <dbReference type="Rhea" id="RHEA:23736"/>
        <dbReference type="ChEBI" id="CHEBI:15377"/>
        <dbReference type="ChEBI" id="CHEBI:15378"/>
        <dbReference type="ChEBI" id="CHEBI:18072"/>
        <dbReference type="ChEBI" id="CHEBI:58639"/>
        <dbReference type="EC" id="3.5.2.17"/>
    </reaction>
</comment>
<comment type="caution">
    <text evidence="6">The sequence shown here is derived from an EMBL/GenBank/DDBJ whole genome shotgun (WGS) entry which is preliminary data.</text>
</comment>